<accession>A0AAW9JY18</accession>
<feature type="domain" description="Methyltransferase type 11" evidence="1">
    <location>
        <begin position="50"/>
        <end position="145"/>
    </location>
</feature>
<keyword evidence="2" id="KW-0489">Methyltransferase</keyword>
<dbReference type="GO" id="GO:0008757">
    <property type="term" value="F:S-adenosylmethionine-dependent methyltransferase activity"/>
    <property type="evidence" value="ECO:0007669"/>
    <property type="project" value="InterPro"/>
</dbReference>
<name>A0AAW9JY18_CARML</name>
<reference evidence="2" key="1">
    <citation type="submission" date="2023-08" db="EMBL/GenBank/DDBJ databases">
        <title>Genomic characterization of piscicolin 126 produced by Carnobacterium maltaromaticum CM22 strain isolated from salmon (Salmo salar).</title>
        <authorList>
            <person name="Gonzalez-Gragera E."/>
            <person name="Garcia-Lopez J.D."/>
            <person name="Teso-Perez C."/>
            <person name="Gimenez-Hernandez I."/>
            <person name="Peralta-Sanchez J.M."/>
            <person name="Valdivia E."/>
            <person name="Montalban-Lopez M."/>
            <person name="Martin-Platero A.M."/>
            <person name="Banos A."/>
            <person name="Martinez-Bueno M."/>
        </authorList>
    </citation>
    <scope>NUCLEOTIDE SEQUENCE</scope>
    <source>
        <strain evidence="2">CM22</strain>
    </source>
</reference>
<sequence length="247" mass="28532">MDAKEIKRRWNNFANEYAATHGEYGDIHKEIVLNPAIFSLIGMIENKEVLDAGCGEGYLSRLLAKEKARVTGVDYSTRMIEIAEERTNSNLAIKYFEGNCEKLDFLADESFDLVISNMVIQDLPEYESALKEMYRILKPNGELVFSILHPCFVTPNSGWEKDANGDKLFWRVDNYFYEGTYRQKLGKEADILFFHRTLTTYLTTLLKIGFNLDSLLEPKPSEEILAKYPSFEEDLRCADFIVFKLKK</sequence>
<organism evidence="2 3">
    <name type="scientific">Carnobacterium maltaromaticum</name>
    <name type="common">Carnobacterium piscicola</name>
    <dbReference type="NCBI Taxonomy" id="2751"/>
    <lineage>
        <taxon>Bacteria</taxon>
        <taxon>Bacillati</taxon>
        <taxon>Bacillota</taxon>
        <taxon>Bacilli</taxon>
        <taxon>Lactobacillales</taxon>
        <taxon>Carnobacteriaceae</taxon>
        <taxon>Carnobacterium</taxon>
    </lineage>
</organism>
<dbReference type="EC" id="2.1.1.-" evidence="2"/>
<dbReference type="Pfam" id="PF08241">
    <property type="entry name" value="Methyltransf_11"/>
    <property type="match status" value="1"/>
</dbReference>
<dbReference type="SUPFAM" id="SSF53335">
    <property type="entry name" value="S-adenosyl-L-methionine-dependent methyltransferases"/>
    <property type="match status" value="1"/>
</dbReference>
<dbReference type="GeneID" id="83607098"/>
<keyword evidence="2" id="KW-0808">Transferase</keyword>
<evidence type="ECO:0000313" key="3">
    <source>
        <dbReference type="Proteomes" id="UP001290462"/>
    </source>
</evidence>
<dbReference type="EMBL" id="JAVBVO010000002">
    <property type="protein sequence ID" value="MDZ5757591.1"/>
    <property type="molecule type" value="Genomic_DNA"/>
</dbReference>
<proteinExistence type="predicted"/>
<dbReference type="InterPro" id="IPR013216">
    <property type="entry name" value="Methyltransf_11"/>
</dbReference>
<dbReference type="Proteomes" id="UP001290462">
    <property type="component" value="Unassembled WGS sequence"/>
</dbReference>
<dbReference type="PANTHER" id="PTHR43861">
    <property type="entry name" value="TRANS-ACONITATE 2-METHYLTRANSFERASE-RELATED"/>
    <property type="match status" value="1"/>
</dbReference>
<dbReference type="Gene3D" id="3.40.50.150">
    <property type="entry name" value="Vaccinia Virus protein VP39"/>
    <property type="match status" value="1"/>
</dbReference>
<dbReference type="InterPro" id="IPR029063">
    <property type="entry name" value="SAM-dependent_MTases_sf"/>
</dbReference>
<dbReference type="AlphaFoldDB" id="A0AAW9JY18"/>
<protein>
    <submittedName>
        <fullName evidence="2">Class I SAM-dependent methyltransferase</fullName>
        <ecNumber evidence="2">2.1.1.-</ecNumber>
    </submittedName>
</protein>
<dbReference type="GO" id="GO:0032259">
    <property type="term" value="P:methylation"/>
    <property type="evidence" value="ECO:0007669"/>
    <property type="project" value="UniProtKB-KW"/>
</dbReference>
<comment type="caution">
    <text evidence="2">The sequence shown here is derived from an EMBL/GenBank/DDBJ whole genome shotgun (WGS) entry which is preliminary data.</text>
</comment>
<dbReference type="RefSeq" id="WP_010054465.1">
    <property type="nucleotide sequence ID" value="NZ_JAVBVO010000002.1"/>
</dbReference>
<evidence type="ECO:0000313" key="2">
    <source>
        <dbReference type="EMBL" id="MDZ5757591.1"/>
    </source>
</evidence>
<dbReference type="PANTHER" id="PTHR43861:SF1">
    <property type="entry name" value="TRANS-ACONITATE 2-METHYLTRANSFERASE"/>
    <property type="match status" value="1"/>
</dbReference>
<evidence type="ECO:0000259" key="1">
    <source>
        <dbReference type="Pfam" id="PF08241"/>
    </source>
</evidence>
<dbReference type="CDD" id="cd02440">
    <property type="entry name" value="AdoMet_MTases"/>
    <property type="match status" value="1"/>
</dbReference>
<gene>
    <name evidence="2" type="ORF">RAK27_02865</name>
</gene>